<reference evidence="2 3" key="1">
    <citation type="submission" date="2024-03" db="EMBL/GenBank/DDBJ databases">
        <authorList>
            <person name="Gkanogiannis A."/>
            <person name="Becerra Lopez-Lavalle L."/>
        </authorList>
    </citation>
    <scope>NUCLEOTIDE SEQUENCE [LARGE SCALE GENOMIC DNA]</scope>
</reference>
<name>A0ABP0YX21_9ROSI</name>
<keyword evidence="1" id="KW-1133">Transmembrane helix</keyword>
<proteinExistence type="predicted"/>
<keyword evidence="3" id="KW-1185">Reference proteome</keyword>
<protein>
    <submittedName>
        <fullName evidence="2">Uncharacterized protein</fullName>
    </submittedName>
</protein>
<dbReference type="Proteomes" id="UP001642487">
    <property type="component" value="Chromosome 7"/>
</dbReference>
<organism evidence="2 3">
    <name type="scientific">Citrullus colocynthis</name>
    <name type="common">colocynth</name>
    <dbReference type="NCBI Taxonomy" id="252529"/>
    <lineage>
        <taxon>Eukaryota</taxon>
        <taxon>Viridiplantae</taxon>
        <taxon>Streptophyta</taxon>
        <taxon>Embryophyta</taxon>
        <taxon>Tracheophyta</taxon>
        <taxon>Spermatophyta</taxon>
        <taxon>Magnoliopsida</taxon>
        <taxon>eudicotyledons</taxon>
        <taxon>Gunneridae</taxon>
        <taxon>Pentapetalae</taxon>
        <taxon>rosids</taxon>
        <taxon>fabids</taxon>
        <taxon>Cucurbitales</taxon>
        <taxon>Cucurbitaceae</taxon>
        <taxon>Benincaseae</taxon>
        <taxon>Citrullus</taxon>
    </lineage>
</organism>
<evidence type="ECO:0000313" key="3">
    <source>
        <dbReference type="Proteomes" id="UP001642487"/>
    </source>
</evidence>
<evidence type="ECO:0000313" key="2">
    <source>
        <dbReference type="EMBL" id="CAK9325079.1"/>
    </source>
</evidence>
<gene>
    <name evidence="2" type="ORF">CITCOLO1_LOCUS17331</name>
</gene>
<keyword evidence="1" id="KW-0812">Transmembrane</keyword>
<accession>A0ABP0YX21</accession>
<keyword evidence="1" id="KW-0472">Membrane</keyword>
<sequence length="169" mass="18023">MVSKSTNFSCAATYLFEFNGPLHPHTTMACILNENGAFINGAQSKFKGTNRQFCPSGCQSLQFSNGGGERSRAGNFLLVVNGGGVFVFVFVFVIGTKEIKEGRNTTLFTTKGGIVGGRIMEGEGGFDGQGGHIGGGQSLVELGGRKKEIDLIGLQVVVERQRRDEIIVV</sequence>
<feature type="transmembrane region" description="Helical" evidence="1">
    <location>
        <begin position="73"/>
        <end position="94"/>
    </location>
</feature>
<dbReference type="EMBL" id="OZ021741">
    <property type="protein sequence ID" value="CAK9325079.1"/>
    <property type="molecule type" value="Genomic_DNA"/>
</dbReference>
<dbReference type="PROSITE" id="PS51257">
    <property type="entry name" value="PROKAR_LIPOPROTEIN"/>
    <property type="match status" value="1"/>
</dbReference>
<evidence type="ECO:0000256" key="1">
    <source>
        <dbReference type="SAM" id="Phobius"/>
    </source>
</evidence>